<dbReference type="EMBL" id="SEYY01023125">
    <property type="protein sequence ID" value="KAB7495074.1"/>
    <property type="molecule type" value="Genomic_DNA"/>
</dbReference>
<evidence type="ECO:0000313" key="1">
    <source>
        <dbReference type="EMBL" id="KAB7495074.1"/>
    </source>
</evidence>
<protein>
    <submittedName>
        <fullName evidence="1">Uncharacterized protein</fullName>
    </submittedName>
</protein>
<evidence type="ECO:0000313" key="2">
    <source>
        <dbReference type="Proteomes" id="UP000326759"/>
    </source>
</evidence>
<proteinExistence type="predicted"/>
<comment type="caution">
    <text evidence="1">The sequence shown here is derived from an EMBL/GenBank/DDBJ whole genome shotgun (WGS) entry which is preliminary data.</text>
</comment>
<sequence length="148" mass="15907">MLKFTINSGPDSLVDRCLEVAGITLDPSSFKELPVPLKELLLFKLTKMGLCSGVGLENLVHPSLLNLDLHSCYIPEKSLLLIEGLKQLESLNLPQPPCVASKEYSEATLVKVVKGKPNLLLLSMVGLVGVTDRVISVLVGGSPKLNCT</sequence>
<organism evidence="1 2">
    <name type="scientific">Armadillidium nasatum</name>
    <dbReference type="NCBI Taxonomy" id="96803"/>
    <lineage>
        <taxon>Eukaryota</taxon>
        <taxon>Metazoa</taxon>
        <taxon>Ecdysozoa</taxon>
        <taxon>Arthropoda</taxon>
        <taxon>Crustacea</taxon>
        <taxon>Multicrustacea</taxon>
        <taxon>Malacostraca</taxon>
        <taxon>Eumalacostraca</taxon>
        <taxon>Peracarida</taxon>
        <taxon>Isopoda</taxon>
        <taxon>Oniscidea</taxon>
        <taxon>Crinocheta</taxon>
        <taxon>Armadillidiidae</taxon>
        <taxon>Armadillidium</taxon>
    </lineage>
</organism>
<accession>A0A5N5SLW1</accession>
<keyword evidence="2" id="KW-1185">Reference proteome</keyword>
<dbReference type="Proteomes" id="UP000326759">
    <property type="component" value="Unassembled WGS sequence"/>
</dbReference>
<dbReference type="OrthoDB" id="10257471at2759"/>
<reference evidence="1 2" key="1">
    <citation type="journal article" date="2019" name="PLoS Biol.">
        <title>Sex chromosomes control vertical transmission of feminizing Wolbachia symbionts in an isopod.</title>
        <authorList>
            <person name="Becking T."/>
            <person name="Chebbi M.A."/>
            <person name="Giraud I."/>
            <person name="Moumen B."/>
            <person name="Laverre T."/>
            <person name="Caubet Y."/>
            <person name="Peccoud J."/>
            <person name="Gilbert C."/>
            <person name="Cordaux R."/>
        </authorList>
    </citation>
    <scope>NUCLEOTIDE SEQUENCE [LARGE SCALE GENOMIC DNA]</scope>
    <source>
        <strain evidence="1">ANa2</strain>
        <tissue evidence="1">Whole body excluding digestive tract and cuticle</tissue>
    </source>
</reference>
<gene>
    <name evidence="1" type="ORF">Anas_09058</name>
</gene>
<dbReference type="AlphaFoldDB" id="A0A5N5SLW1"/>
<name>A0A5N5SLW1_9CRUS</name>